<dbReference type="PROSITE" id="PS00344">
    <property type="entry name" value="GATA_ZN_FINGER_1"/>
    <property type="match status" value="1"/>
</dbReference>
<dbReference type="Proteomes" id="UP000230233">
    <property type="component" value="Chromosome X"/>
</dbReference>
<evidence type="ECO:0000256" key="4">
    <source>
        <dbReference type="ARBA" id="ARBA00023015"/>
    </source>
</evidence>
<evidence type="ECO:0000256" key="5">
    <source>
        <dbReference type="ARBA" id="ARBA00023163"/>
    </source>
</evidence>
<dbReference type="PROSITE" id="PS50114">
    <property type="entry name" value="GATA_ZN_FINGER_2"/>
    <property type="match status" value="2"/>
</dbReference>
<dbReference type="GO" id="GO:0043565">
    <property type="term" value="F:sequence-specific DNA binding"/>
    <property type="evidence" value="ECO:0007669"/>
    <property type="project" value="InterPro"/>
</dbReference>
<dbReference type="EMBL" id="PDUG01000006">
    <property type="protein sequence ID" value="PIC17051.1"/>
    <property type="molecule type" value="Genomic_DNA"/>
</dbReference>
<feature type="domain" description="GATA-type" evidence="9">
    <location>
        <begin position="340"/>
        <end position="394"/>
    </location>
</feature>
<keyword evidence="3" id="KW-0862">Zinc</keyword>
<dbReference type="Gene3D" id="3.30.50.10">
    <property type="entry name" value="Erythroid Transcription Factor GATA-1, subunit A"/>
    <property type="match status" value="2"/>
</dbReference>
<evidence type="ECO:0000313" key="11">
    <source>
        <dbReference type="Proteomes" id="UP000230233"/>
    </source>
</evidence>
<evidence type="ECO:0000256" key="7">
    <source>
        <dbReference type="PROSITE-ProRule" id="PRU00094"/>
    </source>
</evidence>
<name>A0A2G5SQB4_9PELO</name>
<keyword evidence="2 7" id="KW-0863">Zinc-finger</keyword>
<keyword evidence="1" id="KW-0479">Metal-binding</keyword>
<evidence type="ECO:0000259" key="9">
    <source>
        <dbReference type="PROSITE" id="PS50114"/>
    </source>
</evidence>
<accession>A0A2G5SQB4</accession>
<keyword evidence="6" id="KW-0539">Nucleus</keyword>
<protein>
    <recommendedName>
        <fullName evidence="9">GATA-type domain-containing protein</fullName>
    </recommendedName>
</protein>
<dbReference type="SMART" id="SM00401">
    <property type="entry name" value="ZnF_GATA"/>
    <property type="match status" value="2"/>
</dbReference>
<evidence type="ECO:0000256" key="2">
    <source>
        <dbReference type="ARBA" id="ARBA00022771"/>
    </source>
</evidence>
<dbReference type="AlphaFoldDB" id="A0A2G5SQB4"/>
<dbReference type="Pfam" id="PF00320">
    <property type="entry name" value="GATA"/>
    <property type="match status" value="2"/>
</dbReference>
<dbReference type="InterPro" id="IPR013088">
    <property type="entry name" value="Znf_NHR/GATA"/>
</dbReference>
<dbReference type="SUPFAM" id="SSF57716">
    <property type="entry name" value="Glucocorticoid receptor-like (DNA-binding domain)"/>
    <property type="match status" value="2"/>
</dbReference>
<evidence type="ECO:0000256" key="6">
    <source>
        <dbReference type="ARBA" id="ARBA00023242"/>
    </source>
</evidence>
<evidence type="ECO:0000256" key="3">
    <source>
        <dbReference type="ARBA" id="ARBA00022833"/>
    </source>
</evidence>
<feature type="compositionally biased region" description="Polar residues" evidence="8">
    <location>
        <begin position="324"/>
        <end position="333"/>
    </location>
</feature>
<gene>
    <name evidence="10" type="primary">Cnig_chr_X.g23433</name>
    <name evidence="10" type="ORF">B9Z55_023433</name>
</gene>
<reference evidence="11" key="1">
    <citation type="submission" date="2017-10" db="EMBL/GenBank/DDBJ databases">
        <title>Rapid genome shrinkage in a self-fertile nematode reveals novel sperm competition proteins.</title>
        <authorList>
            <person name="Yin D."/>
            <person name="Schwarz E.M."/>
            <person name="Thomas C.G."/>
            <person name="Felde R.L."/>
            <person name="Korf I.F."/>
            <person name="Cutter A.D."/>
            <person name="Schartner C.M."/>
            <person name="Ralston E.J."/>
            <person name="Meyer B.J."/>
            <person name="Haag E.S."/>
        </authorList>
    </citation>
    <scope>NUCLEOTIDE SEQUENCE [LARGE SCALE GENOMIC DNA]</scope>
    <source>
        <strain evidence="11">JU1422</strain>
    </source>
</reference>
<evidence type="ECO:0000313" key="10">
    <source>
        <dbReference type="EMBL" id="PIC17051.1"/>
    </source>
</evidence>
<dbReference type="STRING" id="1611254.A0A2G5SQB4"/>
<dbReference type="PANTHER" id="PTHR45658">
    <property type="entry name" value="GATA TRANSCRIPTION FACTOR"/>
    <property type="match status" value="1"/>
</dbReference>
<keyword evidence="11" id="KW-1185">Reference proteome</keyword>
<evidence type="ECO:0000256" key="8">
    <source>
        <dbReference type="SAM" id="MobiDB-lite"/>
    </source>
</evidence>
<dbReference type="InterPro" id="IPR051140">
    <property type="entry name" value="GATA_TF"/>
</dbReference>
<evidence type="ECO:0000256" key="1">
    <source>
        <dbReference type="ARBA" id="ARBA00022723"/>
    </source>
</evidence>
<proteinExistence type="predicted"/>
<comment type="caution">
    <text evidence="10">The sequence shown here is derived from an EMBL/GenBank/DDBJ whole genome shotgun (WGS) entry which is preliminary data.</text>
</comment>
<organism evidence="10 11">
    <name type="scientific">Caenorhabditis nigoni</name>
    <dbReference type="NCBI Taxonomy" id="1611254"/>
    <lineage>
        <taxon>Eukaryota</taxon>
        <taxon>Metazoa</taxon>
        <taxon>Ecdysozoa</taxon>
        <taxon>Nematoda</taxon>
        <taxon>Chromadorea</taxon>
        <taxon>Rhabditida</taxon>
        <taxon>Rhabditina</taxon>
        <taxon>Rhabditomorpha</taxon>
        <taxon>Rhabditoidea</taxon>
        <taxon>Rhabditidae</taxon>
        <taxon>Peloderinae</taxon>
        <taxon>Caenorhabditis</taxon>
    </lineage>
</organism>
<feature type="region of interest" description="Disordered" evidence="8">
    <location>
        <begin position="309"/>
        <end position="337"/>
    </location>
</feature>
<dbReference type="InterPro" id="IPR000679">
    <property type="entry name" value="Znf_GATA"/>
</dbReference>
<dbReference type="GO" id="GO:0008270">
    <property type="term" value="F:zinc ion binding"/>
    <property type="evidence" value="ECO:0007669"/>
    <property type="project" value="UniProtKB-KW"/>
</dbReference>
<keyword evidence="5" id="KW-0804">Transcription</keyword>
<keyword evidence="4" id="KW-0805">Transcription regulation</keyword>
<dbReference type="GO" id="GO:0006355">
    <property type="term" value="P:regulation of DNA-templated transcription"/>
    <property type="evidence" value="ECO:0007669"/>
    <property type="project" value="InterPro"/>
</dbReference>
<feature type="domain" description="GATA-type" evidence="9">
    <location>
        <begin position="162"/>
        <end position="216"/>
    </location>
</feature>
<dbReference type="CDD" id="cd00202">
    <property type="entry name" value="ZnF_GATA"/>
    <property type="match status" value="2"/>
</dbReference>
<sequence>MDTSNKERSQNGPNLGIPSKIDAVQVQCPFLPIMPNMLFDGNNAVTPSHPTVSLQMAQMNQIKIDLMSLPMQAMASPLSSQDWNTVAARYTVPVVQGPQYPTPIWTPNLMNKATQTMEDTVPAVLEENKEENVKENEAPQLPNGIFLAKTNQLEQNEPTPSKSNCRKCSNCSITESCQWRNVTSSKGILCNACFIYQRKYKKNRSMKAIQDYKKRQIDSASSPATQQAIDPLGSLLASPAPARKLAMDPLVSFPATQLASATSTPKRFDISSLLASPTSATPLSMDPDAQLMARPSQLAMEAPPLCSKLAQDSTSPLKAPALPSAQNPTTPKRNGQRKLLEESQKCSNCSITKSCQWRNVKSKEHILCNACFTYQRKYKKNRPMKAIQDYKKKKIDVSMEEEEEMNRESVQEILDRFQELADRDAAKTEDNNL</sequence>